<dbReference type="Proteomes" id="UP001150925">
    <property type="component" value="Unassembled WGS sequence"/>
</dbReference>
<proteinExistence type="predicted"/>
<feature type="compositionally biased region" description="Polar residues" evidence="1">
    <location>
        <begin position="60"/>
        <end position="79"/>
    </location>
</feature>
<feature type="compositionally biased region" description="Low complexity" evidence="1">
    <location>
        <begin position="121"/>
        <end position="134"/>
    </location>
</feature>
<feature type="compositionally biased region" description="Low complexity" evidence="1">
    <location>
        <begin position="237"/>
        <end position="253"/>
    </location>
</feature>
<evidence type="ECO:0000256" key="1">
    <source>
        <dbReference type="SAM" id="MobiDB-lite"/>
    </source>
</evidence>
<sequence length="293" mass="31486">RRSQRQLFPTSPPVRNVEVCSQPSTALIDKTSNPPSSGPRVLSPGVSTVAKVSLPRLGVTANSHVDQQSRRNLSNTWVQESDPESHPGEGKADARGKSATVKETPDEQTEKPKVETPSSPPSVVQSVESSVPPEVSRRSSHSQLTLVMPSTWRAKSEPVPTTVPLATQSVNAKPPSSVAFPHRQISPRCPPRSLLAANHRHSCPPITSSVRLTTIRPQVENRTNRSLHQLVHLNKAASHAGSGHHGATSPSSSWINTSPTPSGKLCDVCALGLDPDRVVVNEDGSGWFYQIPE</sequence>
<feature type="region of interest" description="Disordered" evidence="1">
    <location>
        <begin position="1"/>
        <end position="45"/>
    </location>
</feature>
<dbReference type="AlphaFoldDB" id="A0A9W8E6U6"/>
<gene>
    <name evidence="2" type="ORF">IWQ62_003110</name>
</gene>
<keyword evidence="3" id="KW-1185">Reference proteome</keyword>
<name>A0A9W8E6U6_9FUNG</name>
<feature type="non-terminal residue" evidence="2">
    <location>
        <position position="1"/>
    </location>
</feature>
<feature type="compositionally biased region" description="Basic and acidic residues" evidence="1">
    <location>
        <begin position="103"/>
        <end position="114"/>
    </location>
</feature>
<accession>A0A9W8E6U6</accession>
<reference evidence="2" key="1">
    <citation type="submission" date="2022-07" db="EMBL/GenBank/DDBJ databases">
        <title>Phylogenomic reconstructions and comparative analyses of Kickxellomycotina fungi.</title>
        <authorList>
            <person name="Reynolds N.K."/>
            <person name="Stajich J.E."/>
            <person name="Barry K."/>
            <person name="Grigoriev I.V."/>
            <person name="Crous P."/>
            <person name="Smith M.E."/>
        </authorList>
    </citation>
    <scope>NUCLEOTIDE SEQUENCE</scope>
    <source>
        <strain evidence="2">RSA 1196</strain>
    </source>
</reference>
<protein>
    <submittedName>
        <fullName evidence="2">Uncharacterized protein</fullName>
    </submittedName>
</protein>
<feature type="compositionally biased region" description="Basic and acidic residues" evidence="1">
    <location>
        <begin position="83"/>
        <end position="96"/>
    </location>
</feature>
<feature type="compositionally biased region" description="Polar residues" evidence="1">
    <location>
        <begin position="19"/>
        <end position="35"/>
    </location>
</feature>
<evidence type="ECO:0000313" key="2">
    <source>
        <dbReference type="EMBL" id="KAJ1963788.1"/>
    </source>
</evidence>
<feature type="region of interest" description="Disordered" evidence="1">
    <location>
        <begin position="58"/>
        <end position="144"/>
    </location>
</feature>
<organism evidence="2 3">
    <name type="scientific">Dispira parvispora</name>
    <dbReference type="NCBI Taxonomy" id="1520584"/>
    <lineage>
        <taxon>Eukaryota</taxon>
        <taxon>Fungi</taxon>
        <taxon>Fungi incertae sedis</taxon>
        <taxon>Zoopagomycota</taxon>
        <taxon>Kickxellomycotina</taxon>
        <taxon>Dimargaritomycetes</taxon>
        <taxon>Dimargaritales</taxon>
        <taxon>Dimargaritaceae</taxon>
        <taxon>Dispira</taxon>
    </lineage>
</organism>
<feature type="region of interest" description="Disordered" evidence="1">
    <location>
        <begin position="237"/>
        <end position="256"/>
    </location>
</feature>
<evidence type="ECO:0000313" key="3">
    <source>
        <dbReference type="Proteomes" id="UP001150925"/>
    </source>
</evidence>
<comment type="caution">
    <text evidence="2">The sequence shown here is derived from an EMBL/GenBank/DDBJ whole genome shotgun (WGS) entry which is preliminary data.</text>
</comment>
<dbReference type="EMBL" id="JANBPY010000778">
    <property type="protein sequence ID" value="KAJ1963788.1"/>
    <property type="molecule type" value="Genomic_DNA"/>
</dbReference>